<evidence type="ECO:0000313" key="5">
    <source>
        <dbReference type="EMBL" id="GII80565.1"/>
    </source>
</evidence>
<dbReference type="SUPFAM" id="SSF53597">
    <property type="entry name" value="Dihydrofolate reductase-like"/>
    <property type="match status" value="1"/>
</dbReference>
<evidence type="ECO:0000256" key="2">
    <source>
        <dbReference type="ARBA" id="ARBA00022857"/>
    </source>
</evidence>
<dbReference type="GO" id="GO:0009231">
    <property type="term" value="P:riboflavin biosynthetic process"/>
    <property type="evidence" value="ECO:0007669"/>
    <property type="project" value="InterPro"/>
</dbReference>
<dbReference type="PANTHER" id="PTHR38011">
    <property type="entry name" value="DIHYDROFOLATE REDUCTASE FAMILY PROTEIN (AFU_ORTHOLOGUE AFUA_8G06820)"/>
    <property type="match status" value="1"/>
</dbReference>
<dbReference type="InterPro" id="IPR050765">
    <property type="entry name" value="Riboflavin_Biosynth_HTPR"/>
</dbReference>
<dbReference type="RefSeq" id="WP_203991507.1">
    <property type="nucleotide sequence ID" value="NZ_BOOU01000076.1"/>
</dbReference>
<gene>
    <name evidence="5" type="ORF">Sru01_55470</name>
</gene>
<dbReference type="InterPro" id="IPR024072">
    <property type="entry name" value="DHFR-like_dom_sf"/>
</dbReference>
<feature type="domain" description="Bacterial bifunctional deaminase-reductase C-terminal" evidence="4">
    <location>
        <begin position="24"/>
        <end position="223"/>
    </location>
</feature>
<dbReference type="InterPro" id="IPR002734">
    <property type="entry name" value="RibDG_C"/>
</dbReference>
<protein>
    <recommendedName>
        <fullName evidence="4">Bacterial bifunctional deaminase-reductase C-terminal domain-containing protein</fullName>
    </recommendedName>
</protein>
<organism evidence="5 6">
    <name type="scientific">Sphaerisporangium rufum</name>
    <dbReference type="NCBI Taxonomy" id="1381558"/>
    <lineage>
        <taxon>Bacteria</taxon>
        <taxon>Bacillati</taxon>
        <taxon>Actinomycetota</taxon>
        <taxon>Actinomycetes</taxon>
        <taxon>Streptosporangiales</taxon>
        <taxon>Streptosporangiaceae</taxon>
        <taxon>Sphaerisporangium</taxon>
    </lineage>
</organism>
<reference evidence="5" key="1">
    <citation type="submission" date="2021-01" db="EMBL/GenBank/DDBJ databases">
        <title>Whole genome shotgun sequence of Sphaerisporangium rufum NBRC 109079.</title>
        <authorList>
            <person name="Komaki H."/>
            <person name="Tamura T."/>
        </authorList>
    </citation>
    <scope>NUCLEOTIDE SEQUENCE</scope>
    <source>
        <strain evidence="5">NBRC 109079</strain>
    </source>
</reference>
<keyword evidence="3" id="KW-0560">Oxidoreductase</keyword>
<comment type="pathway">
    <text evidence="1">Cofactor biosynthesis; riboflavin biosynthesis.</text>
</comment>
<dbReference type="PANTHER" id="PTHR38011:SF7">
    <property type="entry name" value="2,5-DIAMINO-6-RIBOSYLAMINO-4(3H)-PYRIMIDINONE 5'-PHOSPHATE REDUCTASE"/>
    <property type="match status" value="1"/>
</dbReference>
<dbReference type="Proteomes" id="UP000655287">
    <property type="component" value="Unassembled WGS sequence"/>
</dbReference>
<dbReference type="Gene3D" id="3.40.430.10">
    <property type="entry name" value="Dihydrofolate Reductase, subunit A"/>
    <property type="match status" value="1"/>
</dbReference>
<comment type="caution">
    <text evidence="5">The sequence shown here is derived from an EMBL/GenBank/DDBJ whole genome shotgun (WGS) entry which is preliminary data.</text>
</comment>
<evidence type="ECO:0000256" key="1">
    <source>
        <dbReference type="ARBA" id="ARBA00005104"/>
    </source>
</evidence>
<dbReference type="Pfam" id="PF01872">
    <property type="entry name" value="RibD_C"/>
    <property type="match status" value="1"/>
</dbReference>
<keyword evidence="6" id="KW-1185">Reference proteome</keyword>
<dbReference type="EMBL" id="BOOU01000076">
    <property type="protein sequence ID" value="GII80565.1"/>
    <property type="molecule type" value="Genomic_DNA"/>
</dbReference>
<name>A0A919V7N5_9ACTN</name>
<evidence type="ECO:0000256" key="3">
    <source>
        <dbReference type="ARBA" id="ARBA00023002"/>
    </source>
</evidence>
<dbReference type="GO" id="GO:0008703">
    <property type="term" value="F:5-amino-6-(5-phosphoribosylamino)uracil reductase activity"/>
    <property type="evidence" value="ECO:0007669"/>
    <property type="project" value="InterPro"/>
</dbReference>
<accession>A0A919V7N5</accession>
<dbReference type="AlphaFoldDB" id="A0A919V7N5"/>
<evidence type="ECO:0000259" key="4">
    <source>
        <dbReference type="Pfam" id="PF01872"/>
    </source>
</evidence>
<sequence>MRRILPEPAGEADLAAAYAYPPAPWLRLNMVAGADGGAWLAGVSEGLSGKADRRVFGVLRGLADVIVAGASTVRGEGYGPVRPRRSWAALREGRPPTPPIAVVTGRLDLDLAGPLFTDPEPGVRPIVITTEAAPAERRAAAARHADVVVAGERRADPAVALAALHERGLTRVLCEGGPHLNGELLAAGLVDELCLTISPLLTGGDAARIVAGPDAPTPMRLSHVLAEDGFLFCKYTREAP</sequence>
<keyword evidence="2" id="KW-0521">NADP</keyword>
<evidence type="ECO:0000313" key="6">
    <source>
        <dbReference type="Proteomes" id="UP000655287"/>
    </source>
</evidence>
<proteinExistence type="predicted"/>